<accession>A0A3B0SFQ0</accession>
<comment type="cofactor">
    <cofactor evidence="1">
        <name>Mn(2+)</name>
        <dbReference type="ChEBI" id="CHEBI:29035"/>
    </cofactor>
</comment>
<evidence type="ECO:0000256" key="5">
    <source>
        <dbReference type="ARBA" id="ARBA00022842"/>
    </source>
</evidence>
<evidence type="ECO:0000256" key="4">
    <source>
        <dbReference type="ARBA" id="ARBA00022801"/>
    </source>
</evidence>
<name>A0A3B0SFQ0_9ZZZZ</name>
<evidence type="ECO:0000256" key="3">
    <source>
        <dbReference type="ARBA" id="ARBA00022723"/>
    </source>
</evidence>
<dbReference type="PANTHER" id="PTHR12318:SF0">
    <property type="entry name" value="ACYL-COENZYME A DIPHOSPHATASE NUDT19"/>
    <property type="match status" value="1"/>
</dbReference>
<dbReference type="Gene3D" id="3.90.79.10">
    <property type="entry name" value="Nucleoside Triphosphate Pyrophosphohydrolase"/>
    <property type="match status" value="1"/>
</dbReference>
<dbReference type="AlphaFoldDB" id="A0A3B0SFQ0"/>
<protein>
    <recommendedName>
        <fullName evidence="8">Nudix hydrolase domain-containing protein</fullName>
    </recommendedName>
</protein>
<keyword evidence="5" id="KW-0460">Magnesium</keyword>
<keyword evidence="3" id="KW-0479">Metal-binding</keyword>
<dbReference type="GO" id="GO:0046872">
    <property type="term" value="F:metal ion binding"/>
    <property type="evidence" value="ECO:0007669"/>
    <property type="project" value="UniProtKB-KW"/>
</dbReference>
<evidence type="ECO:0000256" key="2">
    <source>
        <dbReference type="ARBA" id="ARBA00001946"/>
    </source>
</evidence>
<evidence type="ECO:0000313" key="7">
    <source>
        <dbReference type="EMBL" id="VAW02933.1"/>
    </source>
</evidence>
<evidence type="ECO:0008006" key="8">
    <source>
        <dbReference type="Google" id="ProtNLM"/>
    </source>
</evidence>
<dbReference type="PANTHER" id="PTHR12318">
    <property type="entry name" value="TESTOSTERONE-REGULATED PROTEIN RP2"/>
    <property type="match status" value="1"/>
</dbReference>
<evidence type="ECO:0000256" key="1">
    <source>
        <dbReference type="ARBA" id="ARBA00001936"/>
    </source>
</evidence>
<comment type="cofactor">
    <cofactor evidence="2">
        <name>Mg(2+)</name>
        <dbReference type="ChEBI" id="CHEBI:18420"/>
    </cofactor>
</comment>
<gene>
    <name evidence="7" type="ORF">MNBD_ALPHA05-67</name>
</gene>
<proteinExistence type="predicted"/>
<dbReference type="EMBL" id="UOEH01000378">
    <property type="protein sequence ID" value="VAW02933.1"/>
    <property type="molecule type" value="Genomic_DNA"/>
</dbReference>
<sequence length="178" mass="19719">MLLAKREDEAAYVDDAYAQSLTPQRKIVEDDDAKFLALVKAEKLVLACDALCLFARWAPPAAVQHRRFDTWFFVAKTPAEQQAREDGNEATEALWTTPAAAAEACDSGTRKMIFPTSRNLELLNVSDSAEAAIGFAGERTIELVQPEIIERDGEKFVTIPDHLGYPVTEEALETAFRS</sequence>
<organism evidence="7">
    <name type="scientific">hydrothermal vent metagenome</name>
    <dbReference type="NCBI Taxonomy" id="652676"/>
    <lineage>
        <taxon>unclassified sequences</taxon>
        <taxon>metagenomes</taxon>
        <taxon>ecological metagenomes</taxon>
    </lineage>
</organism>
<evidence type="ECO:0000256" key="6">
    <source>
        <dbReference type="ARBA" id="ARBA00023211"/>
    </source>
</evidence>
<keyword evidence="4" id="KW-0378">Hydrolase</keyword>
<dbReference type="GO" id="GO:0016818">
    <property type="term" value="F:hydrolase activity, acting on acid anhydrides, in phosphorus-containing anhydrides"/>
    <property type="evidence" value="ECO:0007669"/>
    <property type="project" value="InterPro"/>
</dbReference>
<reference evidence="7" key="1">
    <citation type="submission" date="2018-06" db="EMBL/GenBank/DDBJ databases">
        <authorList>
            <person name="Zhirakovskaya E."/>
        </authorList>
    </citation>
    <scope>NUCLEOTIDE SEQUENCE</scope>
</reference>
<dbReference type="InterPro" id="IPR039121">
    <property type="entry name" value="NUDT19"/>
</dbReference>
<keyword evidence="6" id="KW-0464">Manganese</keyword>